<evidence type="ECO:0000313" key="1">
    <source>
        <dbReference type="EMBL" id="CAA9436959.1"/>
    </source>
</evidence>
<proteinExistence type="predicted"/>
<sequence length="94" mass="10734">MSHRASKEGRYDEQSCPERTIEVTDKLLRETVGCLSRQYPTHAVGEAASDSLRDLRPHLEDGLSALADIERIRELTDQEYSRQRAFRIALISSM</sequence>
<protein>
    <submittedName>
        <fullName evidence="1">Uncharacterized protein</fullName>
    </submittedName>
</protein>
<name>A0A6J4QB77_9ACTN</name>
<dbReference type="EMBL" id="CADCUT010000216">
    <property type="protein sequence ID" value="CAA9436959.1"/>
    <property type="molecule type" value="Genomic_DNA"/>
</dbReference>
<organism evidence="1">
    <name type="scientific">uncultured Rubrobacteraceae bacterium</name>
    <dbReference type="NCBI Taxonomy" id="349277"/>
    <lineage>
        <taxon>Bacteria</taxon>
        <taxon>Bacillati</taxon>
        <taxon>Actinomycetota</taxon>
        <taxon>Rubrobacteria</taxon>
        <taxon>Rubrobacterales</taxon>
        <taxon>Rubrobacteraceae</taxon>
        <taxon>environmental samples</taxon>
    </lineage>
</organism>
<dbReference type="AlphaFoldDB" id="A0A6J4QB77"/>
<reference evidence="1" key="1">
    <citation type="submission" date="2020-02" db="EMBL/GenBank/DDBJ databases">
        <authorList>
            <person name="Meier V. D."/>
        </authorList>
    </citation>
    <scope>NUCLEOTIDE SEQUENCE</scope>
    <source>
        <strain evidence="1">AVDCRST_MAG03</strain>
    </source>
</reference>
<accession>A0A6J4QB77</accession>
<gene>
    <name evidence="1" type="ORF">AVDCRST_MAG03-3683</name>
</gene>